<name>A0ABV4WZS3_9CYAN</name>
<feature type="coiled-coil region" evidence="1">
    <location>
        <begin position="242"/>
        <end position="269"/>
    </location>
</feature>
<organism evidence="3 4">
    <name type="scientific">Floridaenema aerugineum BLCC-F46</name>
    <dbReference type="NCBI Taxonomy" id="3153654"/>
    <lineage>
        <taxon>Bacteria</taxon>
        <taxon>Bacillati</taxon>
        <taxon>Cyanobacteriota</taxon>
        <taxon>Cyanophyceae</taxon>
        <taxon>Oscillatoriophycideae</taxon>
        <taxon>Aerosakkonematales</taxon>
        <taxon>Aerosakkonemataceae</taxon>
        <taxon>Floridanema</taxon>
        <taxon>Floridanema aerugineum</taxon>
    </lineage>
</organism>
<protein>
    <submittedName>
        <fullName evidence="3">Uncharacterized protein</fullName>
    </submittedName>
</protein>
<keyword evidence="1" id="KW-0175">Coiled coil</keyword>
<keyword evidence="4" id="KW-1185">Reference proteome</keyword>
<evidence type="ECO:0000313" key="3">
    <source>
        <dbReference type="EMBL" id="MFB2876020.1"/>
    </source>
</evidence>
<comment type="caution">
    <text evidence="3">The sequence shown here is derived from an EMBL/GenBank/DDBJ whole genome shotgun (WGS) entry which is preliminary data.</text>
</comment>
<sequence>MDAQVNNIFAPNVYLFAYSLTDGAEGSKNPLWQAADKIINCFFKDKNITDNLIFSDNSNSDNRTYLLKDDSLNFPSTKDSQIEGFVQSQKIQDCYAIWLNIGYSDKDENAEDVSVEELKKFNPNHILLLPKSDKILGQTLLITAWLTNKTKQRDREYLRNLANQCCQTLLGDKTPPFYRAGELFDSAIFEYGNPKQDSQVLVWLFRDEMADRQYDKYQQELISLFLYRTKIVKAFQDSRLIYTALNQAYSEIEENLDRIQQKLNTSNTNYTYLDDFKTQLKTLARESLSYTRLLRKMEDFGNTIEINIYNYNEKIEEICGTIEIDKEELSIFKYFGQETGSLFSRQIKADLGYFEHGTDLIEQAIASIRGIVEIDQAEANQDLQDLIQAVGVGIAAGAIVASTSGLITQPWSLPSRDRIFLPPHPFVIALVASVLCSVGAFWVAEKVIKGRRKHSKSNS</sequence>
<dbReference type="Proteomes" id="UP001576774">
    <property type="component" value="Unassembled WGS sequence"/>
</dbReference>
<evidence type="ECO:0000313" key="4">
    <source>
        <dbReference type="Proteomes" id="UP001576774"/>
    </source>
</evidence>
<keyword evidence="2" id="KW-0812">Transmembrane</keyword>
<feature type="transmembrane region" description="Helical" evidence="2">
    <location>
        <begin position="426"/>
        <end position="444"/>
    </location>
</feature>
<gene>
    <name evidence="3" type="ORF">ACE1CC_03925</name>
</gene>
<reference evidence="3 4" key="1">
    <citation type="submission" date="2024-09" db="EMBL/GenBank/DDBJ databases">
        <title>Floridaenema gen nov. (Aerosakkonemataceae, Aerosakkonematales ord. nov., Cyanobacteria) from benthic tropical and subtropical fresh waters, with the description of four new species.</title>
        <authorList>
            <person name="Moretto J.A."/>
            <person name="Berthold D.E."/>
            <person name="Lefler F.W."/>
            <person name="Huang I.-S."/>
            <person name="Laughinghouse H. IV."/>
        </authorList>
    </citation>
    <scope>NUCLEOTIDE SEQUENCE [LARGE SCALE GENOMIC DNA]</scope>
    <source>
        <strain evidence="3 4">BLCC-F46</strain>
    </source>
</reference>
<evidence type="ECO:0000256" key="1">
    <source>
        <dbReference type="SAM" id="Coils"/>
    </source>
</evidence>
<keyword evidence="2" id="KW-1133">Transmembrane helix</keyword>
<evidence type="ECO:0000256" key="2">
    <source>
        <dbReference type="SAM" id="Phobius"/>
    </source>
</evidence>
<proteinExistence type="predicted"/>
<feature type="transmembrane region" description="Helical" evidence="2">
    <location>
        <begin position="386"/>
        <end position="406"/>
    </location>
</feature>
<accession>A0ABV4WZS3</accession>
<dbReference type="EMBL" id="JBHFNQ010000036">
    <property type="protein sequence ID" value="MFB2876020.1"/>
    <property type="molecule type" value="Genomic_DNA"/>
</dbReference>
<dbReference type="RefSeq" id="WP_413269165.1">
    <property type="nucleotide sequence ID" value="NZ_JBHFNQ010000036.1"/>
</dbReference>
<keyword evidence="2" id="KW-0472">Membrane</keyword>